<dbReference type="Proteomes" id="UP000215914">
    <property type="component" value="Chromosome 17"/>
</dbReference>
<evidence type="ECO:0000313" key="1">
    <source>
        <dbReference type="EMBL" id="OTF86583.1"/>
    </source>
</evidence>
<accession>A0A251RQ01</accession>
<protein>
    <submittedName>
        <fullName evidence="1">Uncharacterized protein</fullName>
    </submittedName>
</protein>
<reference evidence="2" key="1">
    <citation type="journal article" date="2017" name="Nature">
        <title>The sunflower genome provides insights into oil metabolism, flowering and Asterid evolution.</title>
        <authorList>
            <person name="Badouin H."/>
            <person name="Gouzy J."/>
            <person name="Grassa C.J."/>
            <person name="Murat F."/>
            <person name="Staton S.E."/>
            <person name="Cottret L."/>
            <person name="Lelandais-Briere C."/>
            <person name="Owens G.L."/>
            <person name="Carrere S."/>
            <person name="Mayjonade B."/>
            <person name="Legrand L."/>
            <person name="Gill N."/>
            <person name="Kane N.C."/>
            <person name="Bowers J.E."/>
            <person name="Hubner S."/>
            <person name="Bellec A."/>
            <person name="Berard A."/>
            <person name="Berges H."/>
            <person name="Blanchet N."/>
            <person name="Boniface M.C."/>
            <person name="Brunel D."/>
            <person name="Catrice O."/>
            <person name="Chaidir N."/>
            <person name="Claudel C."/>
            <person name="Donnadieu C."/>
            <person name="Faraut T."/>
            <person name="Fievet G."/>
            <person name="Helmstetter N."/>
            <person name="King M."/>
            <person name="Knapp S.J."/>
            <person name="Lai Z."/>
            <person name="Le Paslier M.C."/>
            <person name="Lippi Y."/>
            <person name="Lorenzon L."/>
            <person name="Mandel J.R."/>
            <person name="Marage G."/>
            <person name="Marchand G."/>
            <person name="Marquand E."/>
            <person name="Bret-Mestries E."/>
            <person name="Morien E."/>
            <person name="Nambeesan S."/>
            <person name="Nguyen T."/>
            <person name="Pegot-Espagnet P."/>
            <person name="Pouilly N."/>
            <person name="Raftis F."/>
            <person name="Sallet E."/>
            <person name="Schiex T."/>
            <person name="Thomas J."/>
            <person name="Vandecasteele C."/>
            <person name="Vares D."/>
            <person name="Vear F."/>
            <person name="Vautrin S."/>
            <person name="Crespi M."/>
            <person name="Mangin B."/>
            <person name="Burke J.M."/>
            <person name="Salse J."/>
            <person name="Munos S."/>
            <person name="Vincourt P."/>
            <person name="Rieseberg L.H."/>
            <person name="Langlade N.B."/>
        </authorList>
    </citation>
    <scope>NUCLEOTIDE SEQUENCE [LARGE SCALE GENOMIC DNA]</scope>
    <source>
        <strain evidence="2">cv. SF193</strain>
    </source>
</reference>
<evidence type="ECO:0000313" key="2">
    <source>
        <dbReference type="Proteomes" id="UP000215914"/>
    </source>
</evidence>
<sequence>MLQQELPHDQPRIGLLLQQSRTPEMSALFKDYGVWKGLDWGHCSTCGEGGIHKLKLKN</sequence>
<name>A0A251RQ01_HELAN</name>
<dbReference type="InParanoid" id="A0A251RQ01"/>
<proteinExistence type="predicted"/>
<keyword evidence="2" id="KW-1185">Reference proteome</keyword>
<dbReference type="AlphaFoldDB" id="A0A251RQ01"/>
<organism evidence="1 2">
    <name type="scientific">Helianthus annuus</name>
    <name type="common">Common sunflower</name>
    <dbReference type="NCBI Taxonomy" id="4232"/>
    <lineage>
        <taxon>Eukaryota</taxon>
        <taxon>Viridiplantae</taxon>
        <taxon>Streptophyta</taxon>
        <taxon>Embryophyta</taxon>
        <taxon>Tracheophyta</taxon>
        <taxon>Spermatophyta</taxon>
        <taxon>Magnoliopsida</taxon>
        <taxon>eudicotyledons</taxon>
        <taxon>Gunneridae</taxon>
        <taxon>Pentapetalae</taxon>
        <taxon>asterids</taxon>
        <taxon>campanulids</taxon>
        <taxon>Asterales</taxon>
        <taxon>Asteraceae</taxon>
        <taxon>Asteroideae</taxon>
        <taxon>Heliantheae alliance</taxon>
        <taxon>Heliantheae</taxon>
        <taxon>Helianthus</taxon>
    </lineage>
</organism>
<gene>
    <name evidence="1" type="ORF">HannXRQ_Chr17g0552311</name>
</gene>
<dbReference type="EMBL" id="CM007906">
    <property type="protein sequence ID" value="OTF86583.1"/>
    <property type="molecule type" value="Genomic_DNA"/>
</dbReference>